<dbReference type="Pfam" id="PF00072">
    <property type="entry name" value="Response_reg"/>
    <property type="match status" value="1"/>
</dbReference>
<dbReference type="InterPro" id="IPR003661">
    <property type="entry name" value="HisK_dim/P_dom"/>
</dbReference>
<dbReference type="Pfam" id="PF02518">
    <property type="entry name" value="HATPase_c"/>
    <property type="match status" value="1"/>
</dbReference>
<keyword evidence="5" id="KW-0997">Cell inner membrane</keyword>
<dbReference type="PROSITE" id="PS50109">
    <property type="entry name" value="HIS_KIN"/>
    <property type="match status" value="1"/>
</dbReference>
<dbReference type="EMBL" id="NKXO01000017">
    <property type="protein sequence ID" value="PKQ69677.1"/>
    <property type="molecule type" value="Genomic_DNA"/>
</dbReference>
<evidence type="ECO:0000259" key="18">
    <source>
        <dbReference type="PROSITE" id="PS50894"/>
    </source>
</evidence>
<feature type="modified residue" description="Phosphohistidine" evidence="13">
    <location>
        <position position="572"/>
    </location>
</feature>
<evidence type="ECO:0000256" key="9">
    <source>
        <dbReference type="ARBA" id="ARBA00022777"/>
    </source>
</evidence>
<dbReference type="GO" id="GO:0000155">
    <property type="term" value="F:phosphorelay sensor kinase activity"/>
    <property type="evidence" value="ECO:0007669"/>
    <property type="project" value="InterPro"/>
</dbReference>
<keyword evidence="12" id="KW-0472">Membrane</keyword>
<comment type="subcellular location">
    <subcellularLocation>
        <location evidence="2">Cell inner membrane</location>
        <topology evidence="2">Multi-pass membrane protein</topology>
    </subcellularLocation>
</comment>
<keyword evidence="4" id="KW-1003">Cell membrane</keyword>
<dbReference type="RefSeq" id="WP_101358511.1">
    <property type="nucleotide sequence ID" value="NZ_NKXO01000017.1"/>
</dbReference>
<evidence type="ECO:0000259" key="17">
    <source>
        <dbReference type="PROSITE" id="PS50110"/>
    </source>
</evidence>
<accession>A0A2N3IH95</accession>
<dbReference type="GO" id="GO:0009927">
    <property type="term" value="F:histidine phosphotransfer kinase activity"/>
    <property type="evidence" value="ECO:0007669"/>
    <property type="project" value="TreeGrafter"/>
</dbReference>
<feature type="domain" description="HPt" evidence="18">
    <location>
        <begin position="533"/>
        <end position="631"/>
    </location>
</feature>
<keyword evidence="15" id="KW-0175">Coiled coil</keyword>
<evidence type="ECO:0000256" key="11">
    <source>
        <dbReference type="ARBA" id="ARBA00022989"/>
    </source>
</evidence>
<keyword evidence="6 14" id="KW-0597">Phosphoprotein</keyword>
<dbReference type="Pfam" id="PF00512">
    <property type="entry name" value="HisKA"/>
    <property type="match status" value="1"/>
</dbReference>
<dbReference type="InterPro" id="IPR004358">
    <property type="entry name" value="Sig_transdc_His_kin-like_C"/>
</dbReference>
<keyword evidence="9 19" id="KW-0418">Kinase</keyword>
<feature type="coiled-coil region" evidence="15">
    <location>
        <begin position="113"/>
        <end position="150"/>
    </location>
</feature>
<dbReference type="PANTHER" id="PTHR43047:SF66">
    <property type="entry name" value="HISKA"/>
    <property type="match status" value="1"/>
</dbReference>
<dbReference type="PROSITE" id="PS50110">
    <property type="entry name" value="RESPONSE_REGULATORY"/>
    <property type="match status" value="1"/>
</dbReference>
<evidence type="ECO:0000256" key="3">
    <source>
        <dbReference type="ARBA" id="ARBA00012438"/>
    </source>
</evidence>
<evidence type="ECO:0000256" key="10">
    <source>
        <dbReference type="ARBA" id="ARBA00022840"/>
    </source>
</evidence>
<dbReference type="CDD" id="cd00082">
    <property type="entry name" value="HisKA"/>
    <property type="match status" value="1"/>
</dbReference>
<dbReference type="CDD" id="cd17546">
    <property type="entry name" value="REC_hyHK_CKI1_RcsC-like"/>
    <property type="match status" value="1"/>
</dbReference>
<keyword evidence="11" id="KW-1133">Transmembrane helix</keyword>
<dbReference type="CDD" id="cd16922">
    <property type="entry name" value="HATPase_EvgS-ArcB-TorS-like"/>
    <property type="match status" value="1"/>
</dbReference>
<reference evidence="19 20" key="1">
    <citation type="submission" date="2017-06" db="EMBL/GenBank/DDBJ databases">
        <title>Raineya orbicola gen. nov., sp. nov. a slightly thermophilic bacterium of the phylum Bacteroidetes and the description of Raineyaceae fam. nov.</title>
        <authorList>
            <person name="Albuquerque L."/>
            <person name="Polonia A.R.M."/>
            <person name="Barroso C."/>
            <person name="Froufe H.J.C."/>
            <person name="Lage O."/>
            <person name="Lobo-Da-Cunha A."/>
            <person name="Egas C."/>
            <person name="Da Costa M.S."/>
        </authorList>
    </citation>
    <scope>NUCLEOTIDE SEQUENCE [LARGE SCALE GENOMIC DNA]</scope>
    <source>
        <strain evidence="19 20">SPSPC-11</strain>
    </source>
</reference>
<evidence type="ECO:0000256" key="8">
    <source>
        <dbReference type="ARBA" id="ARBA00022692"/>
    </source>
</evidence>
<dbReference type="Proteomes" id="UP000233387">
    <property type="component" value="Unassembled WGS sequence"/>
</dbReference>
<dbReference type="Gene3D" id="1.20.120.160">
    <property type="entry name" value="HPT domain"/>
    <property type="match status" value="1"/>
</dbReference>
<dbReference type="EC" id="2.7.13.3" evidence="3"/>
<dbReference type="SMART" id="SM00387">
    <property type="entry name" value="HATPase_c"/>
    <property type="match status" value="1"/>
</dbReference>
<dbReference type="InterPro" id="IPR008207">
    <property type="entry name" value="Sig_transdc_His_kin_Hpt_dom"/>
</dbReference>
<dbReference type="InterPro" id="IPR011006">
    <property type="entry name" value="CheY-like_superfamily"/>
</dbReference>
<dbReference type="InterPro" id="IPR005467">
    <property type="entry name" value="His_kinase_dom"/>
</dbReference>
<keyword evidence="8" id="KW-0812">Transmembrane</keyword>
<evidence type="ECO:0000256" key="14">
    <source>
        <dbReference type="PROSITE-ProRule" id="PRU00169"/>
    </source>
</evidence>
<dbReference type="SMART" id="SM00388">
    <property type="entry name" value="HisKA"/>
    <property type="match status" value="1"/>
</dbReference>
<dbReference type="SUPFAM" id="SSF55874">
    <property type="entry name" value="ATPase domain of HSP90 chaperone/DNA topoisomerase II/histidine kinase"/>
    <property type="match status" value="1"/>
</dbReference>
<name>A0A2N3IH95_9BACT</name>
<dbReference type="InterPro" id="IPR036641">
    <property type="entry name" value="HPT_dom_sf"/>
</dbReference>
<dbReference type="GO" id="GO:0005886">
    <property type="term" value="C:plasma membrane"/>
    <property type="evidence" value="ECO:0007669"/>
    <property type="project" value="UniProtKB-SubCell"/>
</dbReference>
<proteinExistence type="predicted"/>
<evidence type="ECO:0000256" key="4">
    <source>
        <dbReference type="ARBA" id="ARBA00022475"/>
    </source>
</evidence>
<comment type="caution">
    <text evidence="19">The sequence shown here is derived from an EMBL/GenBank/DDBJ whole genome shotgun (WGS) entry which is preliminary data.</text>
</comment>
<dbReference type="PROSITE" id="PS50894">
    <property type="entry name" value="HPT"/>
    <property type="match status" value="1"/>
</dbReference>
<evidence type="ECO:0000256" key="5">
    <source>
        <dbReference type="ARBA" id="ARBA00022519"/>
    </source>
</evidence>
<evidence type="ECO:0000256" key="2">
    <source>
        <dbReference type="ARBA" id="ARBA00004429"/>
    </source>
</evidence>
<evidence type="ECO:0000313" key="19">
    <source>
        <dbReference type="EMBL" id="PKQ69677.1"/>
    </source>
</evidence>
<feature type="domain" description="Response regulatory" evidence="17">
    <location>
        <begin position="403"/>
        <end position="513"/>
    </location>
</feature>
<dbReference type="SMART" id="SM00448">
    <property type="entry name" value="REC"/>
    <property type="match status" value="1"/>
</dbReference>
<evidence type="ECO:0000256" key="12">
    <source>
        <dbReference type="ARBA" id="ARBA00023136"/>
    </source>
</evidence>
<comment type="catalytic activity">
    <reaction evidence="1">
        <text>ATP + protein L-histidine = ADP + protein N-phospho-L-histidine.</text>
        <dbReference type="EC" id="2.7.13.3"/>
    </reaction>
</comment>
<sequence>MLSIFDYKKLYLSEQSFYQFLKLDDDLIILDSCQSIFEIPIGESLITIFPFLESISQAIQTEKTIFLPRIDISENEDENKFFDFLLFREERFPDKPIICIIKDVSRSEKSVLEMEQLARLAMLENEYLNLQNKNIQLENIILQMRNEELRKSRDLKNLFFSKISHELRSPVNGILGLSQIILEQENPTGELKEYIESIYTASKHLRTILDDILDLSKLESGSIRLQKQHFQLNTIFQHLQLNFLQILEKKHLKLYFEIDEQIPHTLIGDEVRLTQIFYNLISNAVKFTEQGQISVKATLESLQANQCKLKFEVADTGVGMNEEETKRIFDPYEQVGNLSYQELGGTGLGLSVVKQLVEIFGGNIQVSSLKNVGTTFVFTIPFEFLPKQEISETHPKYQFFALKALLVDDSDISRLYTQKLLKQLGFEVSVCSESNKALEMLKNQYYDLLITDLQMPNLQGDEMVKIFEMNNPHKNKTAILYATGSLGLRKVNYPILLKPFSQEQLLFILEQVIPQEKRTLCSMNYLQKITDGQKDFMQEMLDSLMISIPEDISKIGEFLNSRDQHNLHKAIHKLKPSTTLIGSEVLSRIATEMEKMTLQAPTNWEKLQNYYEVMQKLVNSCSENMKKLAEI</sequence>
<feature type="domain" description="Histidine kinase" evidence="16">
    <location>
        <begin position="162"/>
        <end position="384"/>
    </location>
</feature>
<dbReference type="OrthoDB" id="9809670at2"/>
<feature type="modified residue" description="4-aspartylphosphate" evidence="14">
    <location>
        <position position="452"/>
    </location>
</feature>
<dbReference type="FunFam" id="3.30.565.10:FF:000010">
    <property type="entry name" value="Sensor histidine kinase RcsC"/>
    <property type="match status" value="1"/>
</dbReference>
<protein>
    <recommendedName>
        <fullName evidence="3">histidine kinase</fullName>
        <ecNumber evidence="3">2.7.13.3</ecNumber>
    </recommendedName>
</protein>
<evidence type="ECO:0000256" key="13">
    <source>
        <dbReference type="PROSITE-ProRule" id="PRU00110"/>
    </source>
</evidence>
<dbReference type="Gene3D" id="3.40.50.2300">
    <property type="match status" value="1"/>
</dbReference>
<evidence type="ECO:0000256" key="15">
    <source>
        <dbReference type="SAM" id="Coils"/>
    </source>
</evidence>
<evidence type="ECO:0000256" key="1">
    <source>
        <dbReference type="ARBA" id="ARBA00000085"/>
    </source>
</evidence>
<evidence type="ECO:0000256" key="7">
    <source>
        <dbReference type="ARBA" id="ARBA00022679"/>
    </source>
</evidence>
<dbReference type="PRINTS" id="PR00344">
    <property type="entry name" value="BCTRLSENSOR"/>
</dbReference>
<evidence type="ECO:0000259" key="16">
    <source>
        <dbReference type="PROSITE" id="PS50109"/>
    </source>
</evidence>
<gene>
    <name evidence="19" type="ORF">Rain11_1240</name>
</gene>
<dbReference type="Pfam" id="PF01627">
    <property type="entry name" value="Hpt"/>
    <property type="match status" value="1"/>
</dbReference>
<dbReference type="InterPro" id="IPR003594">
    <property type="entry name" value="HATPase_dom"/>
</dbReference>
<dbReference type="Gene3D" id="1.10.287.130">
    <property type="match status" value="1"/>
</dbReference>
<keyword evidence="10" id="KW-0547">Nucleotide-binding</keyword>
<dbReference type="Gene3D" id="3.30.565.10">
    <property type="entry name" value="Histidine kinase-like ATPase, C-terminal domain"/>
    <property type="match status" value="1"/>
</dbReference>
<keyword evidence="7" id="KW-0808">Transferase</keyword>
<dbReference type="SUPFAM" id="SSF47384">
    <property type="entry name" value="Homodimeric domain of signal transducing histidine kinase"/>
    <property type="match status" value="1"/>
</dbReference>
<keyword evidence="20" id="KW-1185">Reference proteome</keyword>
<organism evidence="19 20">
    <name type="scientific">Raineya orbicola</name>
    <dbReference type="NCBI Taxonomy" id="2016530"/>
    <lineage>
        <taxon>Bacteria</taxon>
        <taxon>Pseudomonadati</taxon>
        <taxon>Bacteroidota</taxon>
        <taxon>Cytophagia</taxon>
        <taxon>Cytophagales</taxon>
        <taxon>Raineyaceae</taxon>
        <taxon>Raineya</taxon>
    </lineage>
</organism>
<dbReference type="PANTHER" id="PTHR43047">
    <property type="entry name" value="TWO-COMPONENT HISTIDINE PROTEIN KINASE"/>
    <property type="match status" value="1"/>
</dbReference>
<dbReference type="InterPro" id="IPR036097">
    <property type="entry name" value="HisK_dim/P_sf"/>
</dbReference>
<dbReference type="AlphaFoldDB" id="A0A2N3IH95"/>
<dbReference type="SUPFAM" id="SSF52172">
    <property type="entry name" value="CheY-like"/>
    <property type="match status" value="1"/>
</dbReference>
<dbReference type="InterPro" id="IPR036890">
    <property type="entry name" value="HATPase_C_sf"/>
</dbReference>
<dbReference type="SUPFAM" id="SSF47226">
    <property type="entry name" value="Histidine-containing phosphotransfer domain, HPT domain"/>
    <property type="match status" value="1"/>
</dbReference>
<dbReference type="InterPro" id="IPR001789">
    <property type="entry name" value="Sig_transdc_resp-reg_receiver"/>
</dbReference>
<keyword evidence="10" id="KW-0067">ATP-binding</keyword>
<evidence type="ECO:0000313" key="20">
    <source>
        <dbReference type="Proteomes" id="UP000233387"/>
    </source>
</evidence>
<evidence type="ECO:0000256" key="6">
    <source>
        <dbReference type="ARBA" id="ARBA00022553"/>
    </source>
</evidence>